<reference evidence="1 2" key="1">
    <citation type="submission" date="2019-10" db="EMBL/GenBank/DDBJ databases">
        <title>Genome Sequences from Six Type Strain Members of the Archaeal Family Sulfolobaceae: Acidianus ambivalens, Acidianus infernus, Metallosphaera prunae, Stygiolobus azoricus, Sulfolobus metallicus, and Sulfurisphaera ohwakuensis.</title>
        <authorList>
            <person name="Counts J.A."/>
            <person name="Kelly R.M."/>
        </authorList>
    </citation>
    <scope>NUCLEOTIDE SEQUENCE [LARGE SCALE GENOMIC DNA]</scope>
    <source>
        <strain evidence="1 2">FC6</strain>
    </source>
</reference>
<dbReference type="PIRSF" id="PIRSF009433">
    <property type="entry name" value="DUF1464"/>
    <property type="match status" value="1"/>
</dbReference>
<dbReference type="GeneID" id="42797621"/>
<name>A0A650CLG3_9CREN</name>
<dbReference type="AlphaFoldDB" id="A0A650CLG3"/>
<dbReference type="RefSeq" id="WP_156004944.1">
    <property type="nucleotide sequence ID" value="NZ_CP045483.1"/>
</dbReference>
<evidence type="ECO:0000313" key="1">
    <source>
        <dbReference type="EMBL" id="QGR18721.1"/>
    </source>
</evidence>
<keyword evidence="2" id="KW-1185">Reference proteome</keyword>
<dbReference type="KEGG" id="sazo:D1868_01045"/>
<dbReference type="InterPro" id="IPR009927">
    <property type="entry name" value="DUF1464"/>
</dbReference>
<dbReference type="EMBL" id="CP045483">
    <property type="protein sequence ID" value="QGR18721.1"/>
    <property type="molecule type" value="Genomic_DNA"/>
</dbReference>
<gene>
    <name evidence="1" type="ORF">D1868_01045</name>
</gene>
<organism evidence="1 2">
    <name type="scientific">Stygiolobus azoricus</name>
    <dbReference type="NCBI Taxonomy" id="41675"/>
    <lineage>
        <taxon>Archaea</taxon>
        <taxon>Thermoproteota</taxon>
        <taxon>Thermoprotei</taxon>
        <taxon>Sulfolobales</taxon>
        <taxon>Sulfolobaceae</taxon>
        <taxon>Stygiolobus</taxon>
    </lineage>
</organism>
<proteinExistence type="predicted"/>
<dbReference type="Pfam" id="PF07318">
    <property type="entry name" value="DUF1464"/>
    <property type="match status" value="1"/>
</dbReference>
<dbReference type="OrthoDB" id="146520at2157"/>
<dbReference type="Proteomes" id="UP000423396">
    <property type="component" value="Chromosome"/>
</dbReference>
<evidence type="ECO:0000313" key="2">
    <source>
        <dbReference type="Proteomes" id="UP000423396"/>
    </source>
</evidence>
<sequence length="300" mass="33254">MIFAGVDPGSRTYEFAFVDEMGRIIKFFSFPTELVSKASSTLVKAISDLRPYGVALPSGHGLPFKRVSEITDKDIFLMTLKDPEIEGPLRNFIISAKLLHNAFTVPGVIELKSVDESKKINLVDMGTADKVASAFFYRTMYDSFVLVEVGSSFSSFLVIIDGRVIDGLGGSILPGLNSAGFLDGEVAYLLCKYSKISKETIYTRGNWALGLKLLQILSEWYSAHYNIPIIISGSKKWEVPFGIKHNFKFKESAVGSAYIANSLFGGIFRDYVDFLESSGTPIDYVRLKGWEEIISLIKTL</sequence>
<accession>A0A650CLG3</accession>
<protein>
    <submittedName>
        <fullName evidence="1">DUF1464 domain-containing protein</fullName>
    </submittedName>
</protein>